<dbReference type="Pfam" id="PF00622">
    <property type="entry name" value="SPRY"/>
    <property type="match status" value="1"/>
</dbReference>
<evidence type="ECO:0000259" key="1">
    <source>
        <dbReference type="Pfam" id="PF00622"/>
    </source>
</evidence>
<dbReference type="AlphaFoldDB" id="A0A0A1UGE2"/>
<dbReference type="KEGG" id="eiv:EIN_247130"/>
<accession>A0A0A1UGE2</accession>
<dbReference type="Gene3D" id="2.60.120.920">
    <property type="match status" value="1"/>
</dbReference>
<dbReference type="OrthoDB" id="258495at2759"/>
<name>A0A0A1UGE2_ENTIV</name>
<proteinExistence type="predicted"/>
<protein>
    <recommendedName>
        <fullName evidence="1">SPRY domain-containing protein</fullName>
    </recommendedName>
</protein>
<dbReference type="InterPro" id="IPR043136">
    <property type="entry name" value="B30.2/SPRY_sf"/>
</dbReference>
<sequence length="663" mass="76289">MSSNSNTLEIHNLKQVLLYFITSEEIRLFLMVNHKCQETVVITKTNPLLKDISSLFWFFKYFSPETFDNNFSEIDSIDFFTKTKTIQNVDFSSVKNVLFDQNFATVVFPKILRLRLSKTTKQKTDFIIKNAHLFTSLKSLRGDLKSLVNFLKVFTQNENAGVNPLPKIIVVETIDYTSKKHPWEILLQKLVIYLPKTQNISVHVILPKNETKIKDFPKNLKVTFWQQNVTQKNSEIFEKHFLCESGKINVIGTIDGNDINDVIKKAYPKTIVYSNNEVTGKNTWDVPDCVKKFEMEDCMFLQPQQLNFNLGRLKELEMQDCCNLIFSHSIENIETLKMTNCDCVTFALSCGMNSLKFFKIENSNKIKVECTLTQIAQLLLFVCTEIKLLHINNNTMNELILINTNSVSLPFCKFLNKSIFIESSQNLCFGKNENPSNRNGVSADLFKEMCSRCYKHPPRRVVKNESQSRFEMSDFFSISEKVSVNGGTITRLSKENGGNFDTIISRLFSGDDKRPFLVYNGQNTKEIENVRYFELHTNVSYNVTVGLFDEEKYNVYDNSQIGELEGSFGYHVPSGIVLKEGHKHFLPNNFTAPPNMECVVGCGFDFLDQKVFFTLNGVLIEEIATEVCYTSAVVSFGYFECVYINYGETPFVFKEFEKLFVNQ</sequence>
<dbReference type="RefSeq" id="XP_004261590.1">
    <property type="nucleotide sequence ID" value="XM_004261542.1"/>
</dbReference>
<evidence type="ECO:0000313" key="3">
    <source>
        <dbReference type="Proteomes" id="UP000014680"/>
    </source>
</evidence>
<gene>
    <name evidence="2" type="ORF">EIN_247130</name>
</gene>
<reference evidence="2 3" key="1">
    <citation type="submission" date="2012-10" db="EMBL/GenBank/DDBJ databases">
        <authorList>
            <person name="Zafar N."/>
            <person name="Inman J."/>
            <person name="Hall N."/>
            <person name="Lorenzi H."/>
            <person name="Caler E."/>
        </authorList>
    </citation>
    <scope>NUCLEOTIDE SEQUENCE [LARGE SCALE GENOMIC DNA]</scope>
    <source>
        <strain evidence="2 3">IP1</strain>
    </source>
</reference>
<keyword evidence="3" id="KW-1185">Reference proteome</keyword>
<dbReference type="VEuPathDB" id="AmoebaDB:EIN_247130"/>
<dbReference type="InterPro" id="IPR003877">
    <property type="entry name" value="SPRY_dom"/>
</dbReference>
<dbReference type="EMBL" id="KB206169">
    <property type="protein sequence ID" value="ELP94819.1"/>
    <property type="molecule type" value="Genomic_DNA"/>
</dbReference>
<organism evidence="2 3">
    <name type="scientific">Entamoeba invadens IP1</name>
    <dbReference type="NCBI Taxonomy" id="370355"/>
    <lineage>
        <taxon>Eukaryota</taxon>
        <taxon>Amoebozoa</taxon>
        <taxon>Evosea</taxon>
        <taxon>Archamoebae</taxon>
        <taxon>Mastigamoebida</taxon>
        <taxon>Entamoebidae</taxon>
        <taxon>Entamoeba</taxon>
    </lineage>
</organism>
<feature type="domain" description="SPRY" evidence="1">
    <location>
        <begin position="531"/>
        <end position="647"/>
    </location>
</feature>
<dbReference type="Proteomes" id="UP000014680">
    <property type="component" value="Unassembled WGS sequence"/>
</dbReference>
<dbReference type="GeneID" id="14893786"/>
<evidence type="ECO:0000313" key="2">
    <source>
        <dbReference type="EMBL" id="ELP94819.1"/>
    </source>
</evidence>